<evidence type="ECO:0000259" key="2">
    <source>
        <dbReference type="Pfam" id="PF18915"/>
    </source>
</evidence>
<keyword evidence="4" id="KW-1185">Reference proteome</keyword>
<organism evidence="3 4">
    <name type="scientific">Aeromicrobium panaciterrae</name>
    <dbReference type="NCBI Taxonomy" id="363861"/>
    <lineage>
        <taxon>Bacteria</taxon>
        <taxon>Bacillati</taxon>
        <taxon>Actinomycetota</taxon>
        <taxon>Actinomycetes</taxon>
        <taxon>Propionibacteriales</taxon>
        <taxon>Nocardioidaceae</taxon>
        <taxon>Aeromicrobium</taxon>
    </lineage>
</organism>
<reference evidence="3 4" key="1">
    <citation type="submission" date="2023-07" db="EMBL/GenBank/DDBJ databases">
        <title>Sorghum-associated microbial communities from plants grown in Nebraska, USA.</title>
        <authorList>
            <person name="Schachtman D."/>
        </authorList>
    </citation>
    <scope>NUCLEOTIDE SEQUENCE [LARGE SCALE GENOMIC DNA]</scope>
    <source>
        <strain evidence="3 4">BE248</strain>
    </source>
</reference>
<feature type="compositionally biased region" description="Low complexity" evidence="1">
    <location>
        <begin position="284"/>
        <end position="306"/>
    </location>
</feature>
<evidence type="ECO:0000313" key="4">
    <source>
        <dbReference type="Proteomes" id="UP001257739"/>
    </source>
</evidence>
<dbReference type="EMBL" id="JAVDWH010000001">
    <property type="protein sequence ID" value="MDR7087909.1"/>
    <property type="molecule type" value="Genomic_DNA"/>
</dbReference>
<evidence type="ECO:0000256" key="1">
    <source>
        <dbReference type="SAM" id="MobiDB-lite"/>
    </source>
</evidence>
<feature type="compositionally biased region" description="Basic and acidic residues" evidence="1">
    <location>
        <begin position="270"/>
        <end position="283"/>
    </location>
</feature>
<dbReference type="Proteomes" id="UP001257739">
    <property type="component" value="Unassembled WGS sequence"/>
</dbReference>
<dbReference type="InterPro" id="IPR043725">
    <property type="entry name" value="DUF5667"/>
</dbReference>
<feature type="domain" description="DUF5667" evidence="2">
    <location>
        <begin position="110"/>
        <end position="221"/>
    </location>
</feature>
<feature type="region of interest" description="Disordered" evidence="1">
    <location>
        <begin position="268"/>
        <end position="306"/>
    </location>
</feature>
<comment type="caution">
    <text evidence="3">The sequence shown here is derived from an EMBL/GenBank/DDBJ whole genome shotgun (WGS) entry which is preliminary data.</text>
</comment>
<gene>
    <name evidence="3" type="ORF">J2X11_002748</name>
</gene>
<accession>A0ABU1URV7</accession>
<dbReference type="RefSeq" id="WP_309972088.1">
    <property type="nucleotide sequence ID" value="NZ_JAVDWH010000001.1"/>
</dbReference>
<protein>
    <recommendedName>
        <fullName evidence="2">DUF5667 domain-containing protein</fullName>
    </recommendedName>
</protein>
<name>A0ABU1URV7_9ACTN</name>
<sequence length="344" mass="35429">MIGRRADDAQSFNEAWSGRAPRDEQIAELVRFAETLCEAAVAEPTPEFRLSLRSALMTEAQTALLPVKSTPRTIAAATTQRPVRRRIAGLTAAALASAGVVGLVSTSASAVPGEMLYSVKRSVESVQLALHQDDGSRGAFMLAQASERLAEARQLSDNPSSRTDSLIASTLDDFSSQAETGSNSLFDEFDSNGKTKSIQKVNDFAAAAATELATLSTLVPESAEDSFASAAKTVSDLAVQASTLCSTCASADAQSLVNAVTALTQSASADDLREASTAKKSDSKSTTTPSTSGSTGSTPAPVLPTPTVTVPPISLAPVTDPLIDGLLGDEGLVPGLLNGLLGNN</sequence>
<proteinExistence type="predicted"/>
<dbReference type="Pfam" id="PF18915">
    <property type="entry name" value="DUF5667"/>
    <property type="match status" value="1"/>
</dbReference>
<evidence type="ECO:0000313" key="3">
    <source>
        <dbReference type="EMBL" id="MDR7087909.1"/>
    </source>
</evidence>